<dbReference type="GO" id="GO:0003677">
    <property type="term" value="F:DNA binding"/>
    <property type="evidence" value="ECO:0007669"/>
    <property type="project" value="InterPro"/>
</dbReference>
<proteinExistence type="predicted"/>
<dbReference type="Pfam" id="PF13560">
    <property type="entry name" value="HTH_31"/>
    <property type="match status" value="1"/>
</dbReference>
<evidence type="ECO:0000313" key="3">
    <source>
        <dbReference type="Proteomes" id="UP000215005"/>
    </source>
</evidence>
<dbReference type="Proteomes" id="UP000215005">
    <property type="component" value="Chromosome"/>
</dbReference>
<dbReference type="SMART" id="SM00530">
    <property type="entry name" value="HTH_XRE"/>
    <property type="match status" value="1"/>
</dbReference>
<evidence type="ECO:0000313" key="2">
    <source>
        <dbReference type="EMBL" id="ASU84016.1"/>
    </source>
</evidence>
<gene>
    <name evidence="2" type="ORF">CDO52_15565</name>
</gene>
<dbReference type="InterPro" id="IPR010982">
    <property type="entry name" value="Lambda_DNA-bd_dom_sf"/>
</dbReference>
<dbReference type="InterPro" id="IPR043917">
    <property type="entry name" value="DUF5753"/>
</dbReference>
<protein>
    <submittedName>
        <fullName evidence="2">XRE family transcriptional regulator</fullName>
    </submittedName>
</protein>
<evidence type="ECO:0000259" key="1">
    <source>
        <dbReference type="PROSITE" id="PS50943"/>
    </source>
</evidence>
<accession>A0A223S7B6</accession>
<dbReference type="AlphaFoldDB" id="A0A223S7B6"/>
<dbReference type="InterPro" id="IPR001387">
    <property type="entry name" value="Cro/C1-type_HTH"/>
</dbReference>
<dbReference type="RefSeq" id="WP_026125875.1">
    <property type="nucleotide sequence ID" value="NZ_ANBG01000223.1"/>
</dbReference>
<dbReference type="KEGG" id="ngv:CDO52_15565"/>
<dbReference type="OrthoDB" id="3436020at2"/>
<dbReference type="SUPFAM" id="SSF47413">
    <property type="entry name" value="lambda repressor-like DNA-binding domains"/>
    <property type="match status" value="1"/>
</dbReference>
<dbReference type="Gene3D" id="1.10.260.40">
    <property type="entry name" value="lambda repressor-like DNA-binding domains"/>
    <property type="match status" value="1"/>
</dbReference>
<dbReference type="PROSITE" id="PS50943">
    <property type="entry name" value="HTH_CROC1"/>
    <property type="match status" value="1"/>
</dbReference>
<dbReference type="CDD" id="cd00093">
    <property type="entry name" value="HTH_XRE"/>
    <property type="match status" value="1"/>
</dbReference>
<dbReference type="Pfam" id="PF19054">
    <property type="entry name" value="DUF5753"/>
    <property type="match status" value="1"/>
</dbReference>
<feature type="domain" description="HTH cro/C1-type" evidence="1">
    <location>
        <begin position="17"/>
        <end position="71"/>
    </location>
</feature>
<sequence length="289" mass="32255">MARAKPTVARRQLGLTLRRLREQARRSQVQTGNAIGRTAARISQVETGAGSLSADDLTALLDFFGVEGEERKTVLSIGTEARRRSRRAPYTDSLPGSFQRLADLEADAVEICSYEAGIVPGLLQSPDYARATIRSCDGMWWEESEQEIEDRIAFRQKRQRRVFDAEASKRLSFVFTEDTLEHEMGGPSVMRGQILHILQLMEKLPNLSVRVILSETKNNPLLGGGIIVLGYSDAPSIGCATVVFGPCTYHDDEDDTQALKRGFRRASELALNVQDSRELLVRQLKESWT</sequence>
<dbReference type="EMBL" id="CP022753">
    <property type="protein sequence ID" value="ASU84016.1"/>
    <property type="molecule type" value="Genomic_DNA"/>
</dbReference>
<organism evidence="2 3">
    <name type="scientific">Nocardiopsis gilva YIM 90087</name>
    <dbReference type="NCBI Taxonomy" id="1235441"/>
    <lineage>
        <taxon>Bacteria</taxon>
        <taxon>Bacillati</taxon>
        <taxon>Actinomycetota</taxon>
        <taxon>Actinomycetes</taxon>
        <taxon>Streptosporangiales</taxon>
        <taxon>Nocardiopsidaceae</taxon>
        <taxon>Nocardiopsis</taxon>
    </lineage>
</organism>
<reference evidence="2 3" key="1">
    <citation type="submission" date="2017-08" db="EMBL/GenBank/DDBJ databases">
        <title>The complete genome sequence of Nocardiopsis gilva YIM 90087.</title>
        <authorList>
            <person name="Yin M."/>
            <person name="Tang S."/>
        </authorList>
    </citation>
    <scope>NUCLEOTIDE SEQUENCE [LARGE SCALE GENOMIC DNA]</scope>
    <source>
        <strain evidence="2 3">YIM 90087</strain>
    </source>
</reference>
<keyword evidence="3" id="KW-1185">Reference proteome</keyword>
<name>A0A223S7B6_9ACTN</name>